<gene>
    <name evidence="3" type="ORF">Pan44_36570</name>
</gene>
<sequence>MRQIHRTLKLRPSEARSGRFSLSAPRSGGAVLIIVLTLLSTLVFLGFFYFAYTSQAENAARSYATAEDYKLDADEILDKTYEQILVGTRAGYPNSALYGNRHSIVSHIVGPVDLELRPTKDQPFSGAGIRMEVSDNGDGVLAAGEYLRFDFDGDGYPDATLDRTNDPSLAPLPLNFSKVARYDTQFYSGGTPDYSRGLHDSPQLSVDEKNVFANYQPHVGYTYPDINSLFLSYDSIVSGQRVSIPSYFRPQLELEYRSSGFDDYFTTEATSSRSLRPHSFHRLSNNTSRRFISASGGVQAESGDTRRIIMPFPFQTDLDGDGNFNAMGVLSRDGLYELDVDTDGDGIRDAIWMDLDLPLVTLPDGRQVVPLVAVKIVDADGLLNVNVIGNAAGVTRLNETPTATDSLGRPVSISKSNLGLSPAEVNPVWALVSDSDVSSPAPDIPSATSEAHLALSLVMGGATLPNAVAVANTELLFLLYGRMPLDGGSSLPGRYAGPATTEQLDSYVAADNSFIFTPFSGPRPGASNIDDDSDGPSGIRPGGGQDSRSEFMRKVANAAPQMQIPPAVHPLDFLGLGHLVNTGTARSYLSLGGEATPLSPSVDEGAQRRLTTPAALTAGGANPSTWPTYQGFWHANQDTLATTYGISGYHQAVGNQLQPNVTAFPSGDAITTDLTDEDNEVIANRWLYNVNDSLFLPSELAGLHLSNPDFALTGEYSRLRDLLPFAFRGAQNSSVTRRRFTTDSWDRLEFTRTIYNPFPDSFGPSSGNDEPMPRQWEFTVWTGYDAADVHFPPQFANSTVFSANDPFRSELRQLLQTTIRGAGSGTSLSNFDSMRARPQQRLNLNGLLVNFDSAGNPVYRPLTPHPNFADIAAASTPAQQTLPNMYHGQLNPATASAPNYEADPPAGAAPDDYPPYASVPSTSTGTEAQLRAQEWWARFDRQRMARDIYVLLWTLGGAQDLATGANAPYTQVRTYTDEQAREMAQFAVNVVDALDRDDVITRFEYVSDLTVAGWTNPDRVVYGVESQLLTLSEAMLINEPQQSGDLARTLHDDADSAHQFLYIELRNTSPFDVRLDDETWRIVRVTSDMPVGSSDANVEAAVKFKSDGTNSPTDSKIVGPGENFVIACHDGNVRTTGGQDLPADFYVDFEGGAEFEAVVPRATSTVTTVTPPLPALSDLDLNSTEPAHQQYHSITPLSVFEPTNGGTTLVGRDATSKTFDLVLQRRRNLLAKGHGEDLGAGTPTPVWVEVDRIKIEGTDVVDFSPGGDTQTVMQNFLTNGAGSDGIRSVERAQPFGHVRQERHGSSSPRNHTLVSRNETDRHGPNSNLAPLTQFTMFEPHFNRDFSSVMELLSIPIYGYQGTSSVDPDTLTPFSTNVGAIGGAVANLSTHGATNARMEGNAVAAVRFLNPHPALTAPYSTPLNGAPHYANRWYRLLEFLTVPDRSEEAIQPRLDDATLPQVRLQRRTPGKVNLNTIRDTTVLQGVVDDHDQLATVDSSTRLPSMDDRYQTTNRNWYDMLLRSRDGIDPTALNGGTTIAIPGSIASRPFRDLGFMEADRNTGSTMLRDNSIESTILRSLSAISSPPLDLSTVRSSSAQGIFDARTQADAAAGASTVDYHTRNRLLAKIHNRTTNRSHVFIVWTTVGFFEAHRLDTTNGAASGEVQIGAEATDIPRRRAFMACDMSQLEEAYEDPDPTDDLPGYYDFRKFIIYRKLVK</sequence>
<accession>A0A517SHL6</accession>
<evidence type="ECO:0000256" key="2">
    <source>
        <dbReference type="SAM" id="Phobius"/>
    </source>
</evidence>
<keyword evidence="2" id="KW-0812">Transmembrane</keyword>
<name>A0A517SHL6_9PLAN</name>
<proteinExistence type="predicted"/>
<dbReference type="RefSeq" id="WP_145031576.1">
    <property type="nucleotide sequence ID" value="NZ_CP036271.1"/>
</dbReference>
<organism evidence="3 4">
    <name type="scientific">Caulifigura coniformis</name>
    <dbReference type="NCBI Taxonomy" id="2527983"/>
    <lineage>
        <taxon>Bacteria</taxon>
        <taxon>Pseudomonadati</taxon>
        <taxon>Planctomycetota</taxon>
        <taxon>Planctomycetia</taxon>
        <taxon>Planctomycetales</taxon>
        <taxon>Planctomycetaceae</taxon>
        <taxon>Caulifigura</taxon>
    </lineage>
</organism>
<feature type="region of interest" description="Disordered" evidence="1">
    <location>
        <begin position="892"/>
        <end position="911"/>
    </location>
</feature>
<dbReference type="OrthoDB" id="219623at2"/>
<reference evidence="3 4" key="1">
    <citation type="submission" date="2019-02" db="EMBL/GenBank/DDBJ databases">
        <title>Deep-cultivation of Planctomycetes and their phenomic and genomic characterization uncovers novel biology.</title>
        <authorList>
            <person name="Wiegand S."/>
            <person name="Jogler M."/>
            <person name="Boedeker C."/>
            <person name="Pinto D."/>
            <person name="Vollmers J."/>
            <person name="Rivas-Marin E."/>
            <person name="Kohn T."/>
            <person name="Peeters S.H."/>
            <person name="Heuer A."/>
            <person name="Rast P."/>
            <person name="Oberbeckmann S."/>
            <person name="Bunk B."/>
            <person name="Jeske O."/>
            <person name="Meyerdierks A."/>
            <person name="Storesund J.E."/>
            <person name="Kallscheuer N."/>
            <person name="Luecker S."/>
            <person name="Lage O.M."/>
            <person name="Pohl T."/>
            <person name="Merkel B.J."/>
            <person name="Hornburger P."/>
            <person name="Mueller R.-W."/>
            <person name="Bruemmer F."/>
            <person name="Labrenz M."/>
            <person name="Spormann A.M."/>
            <person name="Op den Camp H."/>
            <person name="Overmann J."/>
            <person name="Amann R."/>
            <person name="Jetten M.S.M."/>
            <person name="Mascher T."/>
            <person name="Medema M.H."/>
            <person name="Devos D.P."/>
            <person name="Kaster A.-K."/>
            <person name="Ovreas L."/>
            <person name="Rohde M."/>
            <person name="Galperin M.Y."/>
            <person name="Jogler C."/>
        </authorList>
    </citation>
    <scope>NUCLEOTIDE SEQUENCE [LARGE SCALE GENOMIC DNA]</scope>
    <source>
        <strain evidence="3 4">Pan44</strain>
    </source>
</reference>
<feature type="compositionally biased region" description="Polar residues" evidence="1">
    <location>
        <begin position="1305"/>
        <end position="1316"/>
    </location>
</feature>
<protein>
    <submittedName>
        <fullName evidence="3">Uncharacterized protein</fullName>
    </submittedName>
</protein>
<keyword evidence="2" id="KW-0472">Membrane</keyword>
<dbReference type="Proteomes" id="UP000315700">
    <property type="component" value="Chromosome"/>
</dbReference>
<keyword evidence="4" id="KW-1185">Reference proteome</keyword>
<feature type="compositionally biased region" description="Low complexity" evidence="1">
    <location>
        <begin position="900"/>
        <end position="911"/>
    </location>
</feature>
<keyword evidence="2" id="KW-1133">Transmembrane helix</keyword>
<feature type="region of interest" description="Disordered" evidence="1">
    <location>
        <begin position="1298"/>
        <end position="1326"/>
    </location>
</feature>
<dbReference type="EMBL" id="CP036271">
    <property type="protein sequence ID" value="QDT55611.1"/>
    <property type="molecule type" value="Genomic_DNA"/>
</dbReference>
<evidence type="ECO:0000313" key="4">
    <source>
        <dbReference type="Proteomes" id="UP000315700"/>
    </source>
</evidence>
<evidence type="ECO:0000256" key="1">
    <source>
        <dbReference type="SAM" id="MobiDB-lite"/>
    </source>
</evidence>
<dbReference type="KEGG" id="ccos:Pan44_36570"/>
<evidence type="ECO:0000313" key="3">
    <source>
        <dbReference type="EMBL" id="QDT55611.1"/>
    </source>
</evidence>
<feature type="region of interest" description="Disordered" evidence="1">
    <location>
        <begin position="521"/>
        <end position="548"/>
    </location>
</feature>
<dbReference type="InParanoid" id="A0A517SHL6"/>
<feature type="transmembrane region" description="Helical" evidence="2">
    <location>
        <begin position="29"/>
        <end position="52"/>
    </location>
</feature>